<accession>A0A9D5H065</accession>
<sequence>MSSFLSLFVFFVFLLFTRNVCCEDEQEMVMEEKELFGLFEVMEALLDEPDFSESHPLPCSDTPWPGIECEVSIDDDDDGNGTQIFHVTKIHVGPDILSPPCKPSAYLSESLLKLTFLKTLSLFNCFVTSHVTLPKALFGSFSSLEHLALQSNTKLYGEIPSSLGFVPNLRVLSLSQNSLNGSIPKEIGYLAFLEQLDLSYNNLIGQIPNEIKGLKSLTILDLSWNKLEGNLPYTIGNLQLLQKVDLSSNKLKGKLPHEIGNLKRLVLLDLSHNFLNGPFPQNLQSLKLLEYLIIDHNPIKSMIPHFIENLWNLKSISFSHCELFGSIPNIFTFLNNLSSLSLDNNTLIGNVPQNLALLPNLDQLNISHNKLNGVLHFSNEFVTKLGRRLDVRGNNELCVEDDRRTNKNLSSYLEISSCVGLRDVNDKSFAEDPAGIKPSWIKSNMSSSSVCLDLKVVFFTLVLCFVFSFLNLCL</sequence>
<dbReference type="Gramene" id="Psat01G0510800-T1">
    <property type="protein sequence ID" value="KAI5447526.1"/>
    <property type="gene ID" value="KIW84_015108"/>
</dbReference>
<evidence type="ECO:0000256" key="9">
    <source>
        <dbReference type="ARBA" id="ARBA00023136"/>
    </source>
</evidence>
<feature type="domain" description="Disease resistance R13L4/SHOC-2-like LRR" evidence="14">
    <location>
        <begin position="136"/>
        <end position="368"/>
    </location>
</feature>
<keyword evidence="7" id="KW-0677">Repeat</keyword>
<name>A0A9D5H065_PEA</name>
<evidence type="ECO:0000256" key="12">
    <source>
        <dbReference type="SAM" id="Phobius"/>
    </source>
</evidence>
<evidence type="ECO:0000256" key="7">
    <source>
        <dbReference type="ARBA" id="ARBA00022737"/>
    </source>
</evidence>
<keyword evidence="16" id="KW-1185">Reference proteome</keyword>
<dbReference type="Gene3D" id="3.80.10.10">
    <property type="entry name" value="Ribonuclease Inhibitor"/>
    <property type="match status" value="3"/>
</dbReference>
<dbReference type="Proteomes" id="UP001058974">
    <property type="component" value="Chromosome 1"/>
</dbReference>
<dbReference type="Pfam" id="PF23598">
    <property type="entry name" value="LRR_14"/>
    <property type="match status" value="1"/>
</dbReference>
<evidence type="ECO:0000256" key="13">
    <source>
        <dbReference type="SAM" id="SignalP"/>
    </source>
</evidence>
<keyword evidence="3" id="KW-1003">Cell membrane</keyword>
<evidence type="ECO:0000256" key="10">
    <source>
        <dbReference type="ARBA" id="ARBA00023170"/>
    </source>
</evidence>
<gene>
    <name evidence="15" type="ORF">KIW84_015108</name>
</gene>
<evidence type="ECO:0000256" key="5">
    <source>
        <dbReference type="ARBA" id="ARBA00022692"/>
    </source>
</evidence>
<keyword evidence="5 12" id="KW-0812">Transmembrane</keyword>
<evidence type="ECO:0000259" key="14">
    <source>
        <dbReference type="Pfam" id="PF23598"/>
    </source>
</evidence>
<feature type="signal peptide" evidence="13">
    <location>
        <begin position="1"/>
        <end position="22"/>
    </location>
</feature>
<evidence type="ECO:0000256" key="1">
    <source>
        <dbReference type="ARBA" id="ARBA00004236"/>
    </source>
</evidence>
<proteinExistence type="predicted"/>
<keyword evidence="4" id="KW-0433">Leucine-rich repeat</keyword>
<keyword evidence="8 12" id="KW-1133">Transmembrane helix</keyword>
<evidence type="ECO:0000256" key="2">
    <source>
        <dbReference type="ARBA" id="ARBA00004479"/>
    </source>
</evidence>
<dbReference type="GO" id="GO:0005886">
    <property type="term" value="C:plasma membrane"/>
    <property type="evidence" value="ECO:0007669"/>
    <property type="project" value="UniProtKB-SubCell"/>
</dbReference>
<evidence type="ECO:0000256" key="8">
    <source>
        <dbReference type="ARBA" id="ARBA00022989"/>
    </source>
</evidence>
<dbReference type="FunFam" id="3.80.10.10:FF:000299">
    <property type="entry name" value="Piriformospora indica-insensitive protein 2"/>
    <property type="match status" value="1"/>
</dbReference>
<dbReference type="InterPro" id="IPR003591">
    <property type="entry name" value="Leu-rich_rpt_typical-subtyp"/>
</dbReference>
<dbReference type="PANTHER" id="PTHR27000">
    <property type="entry name" value="LEUCINE-RICH REPEAT RECEPTOR-LIKE PROTEIN KINASE FAMILY PROTEIN-RELATED"/>
    <property type="match status" value="1"/>
</dbReference>
<dbReference type="InterPro" id="IPR032675">
    <property type="entry name" value="LRR_dom_sf"/>
</dbReference>
<evidence type="ECO:0000256" key="6">
    <source>
        <dbReference type="ARBA" id="ARBA00022729"/>
    </source>
</evidence>
<keyword evidence="11" id="KW-0325">Glycoprotein</keyword>
<dbReference type="PANTHER" id="PTHR27000:SF787">
    <property type="entry name" value="RECEPTOR-LIKE PROTEIN 39"/>
    <property type="match status" value="1"/>
</dbReference>
<dbReference type="SMART" id="SM00369">
    <property type="entry name" value="LRR_TYP"/>
    <property type="match status" value="5"/>
</dbReference>
<organism evidence="15 16">
    <name type="scientific">Pisum sativum</name>
    <name type="common">Garden pea</name>
    <name type="synonym">Lathyrus oleraceus</name>
    <dbReference type="NCBI Taxonomy" id="3888"/>
    <lineage>
        <taxon>Eukaryota</taxon>
        <taxon>Viridiplantae</taxon>
        <taxon>Streptophyta</taxon>
        <taxon>Embryophyta</taxon>
        <taxon>Tracheophyta</taxon>
        <taxon>Spermatophyta</taxon>
        <taxon>Magnoliopsida</taxon>
        <taxon>eudicotyledons</taxon>
        <taxon>Gunneridae</taxon>
        <taxon>Pentapetalae</taxon>
        <taxon>rosids</taxon>
        <taxon>fabids</taxon>
        <taxon>Fabales</taxon>
        <taxon>Fabaceae</taxon>
        <taxon>Papilionoideae</taxon>
        <taxon>50 kb inversion clade</taxon>
        <taxon>NPAAA clade</taxon>
        <taxon>Hologalegina</taxon>
        <taxon>IRL clade</taxon>
        <taxon>Fabeae</taxon>
        <taxon>Lathyrus</taxon>
    </lineage>
</organism>
<dbReference type="PRINTS" id="PR00019">
    <property type="entry name" value="LEURICHRPT"/>
</dbReference>
<keyword evidence="9 12" id="KW-0472">Membrane</keyword>
<dbReference type="OrthoDB" id="676979at2759"/>
<comment type="subcellular location">
    <subcellularLocation>
        <location evidence="1">Cell membrane</location>
    </subcellularLocation>
    <subcellularLocation>
        <location evidence="2">Membrane</location>
        <topology evidence="2">Single-pass type I membrane protein</topology>
    </subcellularLocation>
</comment>
<keyword evidence="10" id="KW-0675">Receptor</keyword>
<dbReference type="FunFam" id="3.80.10.10:FF:000269">
    <property type="entry name" value="Piriformospora indica-insensitive protein 2"/>
    <property type="match status" value="1"/>
</dbReference>
<dbReference type="GO" id="GO:0051707">
    <property type="term" value="P:response to other organism"/>
    <property type="evidence" value="ECO:0007669"/>
    <property type="project" value="UniProtKB-ARBA"/>
</dbReference>
<evidence type="ECO:0000256" key="11">
    <source>
        <dbReference type="ARBA" id="ARBA00023180"/>
    </source>
</evidence>
<evidence type="ECO:0000313" key="15">
    <source>
        <dbReference type="EMBL" id="KAI5447526.1"/>
    </source>
</evidence>
<comment type="caution">
    <text evidence="15">The sequence shown here is derived from an EMBL/GenBank/DDBJ whole genome shotgun (WGS) entry which is preliminary data.</text>
</comment>
<keyword evidence="6 13" id="KW-0732">Signal</keyword>
<dbReference type="Gramene" id="Psat1g191200.1">
    <property type="protein sequence ID" value="Psat1g191200.1.cds1"/>
    <property type="gene ID" value="Psat1g191200"/>
</dbReference>
<feature type="chain" id="PRO_5038426505" description="Disease resistance R13L4/SHOC-2-like LRR domain-containing protein" evidence="13">
    <location>
        <begin position="23"/>
        <end position="474"/>
    </location>
</feature>
<evidence type="ECO:0000313" key="16">
    <source>
        <dbReference type="Proteomes" id="UP001058974"/>
    </source>
</evidence>
<feature type="transmembrane region" description="Helical" evidence="12">
    <location>
        <begin position="454"/>
        <end position="473"/>
    </location>
</feature>
<evidence type="ECO:0000256" key="3">
    <source>
        <dbReference type="ARBA" id="ARBA00022475"/>
    </source>
</evidence>
<reference evidence="15 16" key="1">
    <citation type="journal article" date="2022" name="Nat. Genet.">
        <title>Improved pea reference genome and pan-genome highlight genomic features and evolutionary characteristics.</title>
        <authorList>
            <person name="Yang T."/>
            <person name="Liu R."/>
            <person name="Luo Y."/>
            <person name="Hu S."/>
            <person name="Wang D."/>
            <person name="Wang C."/>
            <person name="Pandey M.K."/>
            <person name="Ge S."/>
            <person name="Xu Q."/>
            <person name="Li N."/>
            <person name="Li G."/>
            <person name="Huang Y."/>
            <person name="Saxena R.K."/>
            <person name="Ji Y."/>
            <person name="Li M."/>
            <person name="Yan X."/>
            <person name="He Y."/>
            <person name="Liu Y."/>
            <person name="Wang X."/>
            <person name="Xiang C."/>
            <person name="Varshney R.K."/>
            <person name="Ding H."/>
            <person name="Gao S."/>
            <person name="Zong X."/>
        </authorList>
    </citation>
    <scope>NUCLEOTIDE SEQUENCE [LARGE SCALE GENOMIC DNA]</scope>
    <source>
        <strain evidence="15 16">cv. Zhongwan 6</strain>
    </source>
</reference>
<dbReference type="AlphaFoldDB" id="A0A9D5H065"/>
<dbReference type="EMBL" id="JAMSHJ010000001">
    <property type="protein sequence ID" value="KAI5447526.1"/>
    <property type="molecule type" value="Genomic_DNA"/>
</dbReference>
<protein>
    <recommendedName>
        <fullName evidence="14">Disease resistance R13L4/SHOC-2-like LRR domain-containing protein</fullName>
    </recommendedName>
</protein>
<evidence type="ECO:0000256" key="4">
    <source>
        <dbReference type="ARBA" id="ARBA00022614"/>
    </source>
</evidence>
<dbReference type="SUPFAM" id="SSF52058">
    <property type="entry name" value="L domain-like"/>
    <property type="match status" value="1"/>
</dbReference>
<dbReference type="InterPro" id="IPR055414">
    <property type="entry name" value="LRR_R13L4/SHOC2-like"/>
</dbReference>